<evidence type="ECO:0000259" key="2">
    <source>
        <dbReference type="Pfam" id="PF03129"/>
    </source>
</evidence>
<sequence>MIHRALFGSIERFFGVLTEHYAGAFPAWLSPVQVVGIPVADEYAPYMAEVIEALSQRGVRAELDDSDDRMPKKIRNHTMDKVPFLLIAGEDDRAAGAVSFRFRDGSQKNGVAIKDAIDEIVTAIETRAHG</sequence>
<gene>
    <name evidence="3" type="ORF">UFOPK2158_01114</name>
</gene>
<organism evidence="3">
    <name type="scientific">freshwater metagenome</name>
    <dbReference type="NCBI Taxonomy" id="449393"/>
    <lineage>
        <taxon>unclassified sequences</taxon>
        <taxon>metagenomes</taxon>
        <taxon>ecological metagenomes</taxon>
    </lineage>
</organism>
<dbReference type="GO" id="GO:0006435">
    <property type="term" value="P:threonyl-tRNA aminoacylation"/>
    <property type="evidence" value="ECO:0007669"/>
    <property type="project" value="TreeGrafter"/>
</dbReference>
<dbReference type="InterPro" id="IPR036621">
    <property type="entry name" value="Anticodon-bd_dom_sf"/>
</dbReference>
<proteinExistence type="predicted"/>
<dbReference type="AlphaFoldDB" id="A0A6J6KN77"/>
<dbReference type="InterPro" id="IPR047246">
    <property type="entry name" value="ThrRS_anticodon"/>
</dbReference>
<accession>A0A6J6KN77</accession>
<feature type="domain" description="Anticodon-binding" evidence="2">
    <location>
        <begin position="33"/>
        <end position="121"/>
    </location>
</feature>
<keyword evidence="1" id="KW-0648">Protein biosynthesis</keyword>
<dbReference type="PANTHER" id="PTHR11451:SF44">
    <property type="entry name" value="THREONINE--TRNA LIGASE, CHLOROPLASTIC_MITOCHONDRIAL 2"/>
    <property type="match status" value="1"/>
</dbReference>
<dbReference type="GO" id="GO:0004829">
    <property type="term" value="F:threonine-tRNA ligase activity"/>
    <property type="evidence" value="ECO:0007669"/>
    <property type="project" value="TreeGrafter"/>
</dbReference>
<dbReference type="PANTHER" id="PTHR11451">
    <property type="entry name" value="THREONINE-TRNA LIGASE"/>
    <property type="match status" value="1"/>
</dbReference>
<dbReference type="InterPro" id="IPR045864">
    <property type="entry name" value="aa-tRNA-synth_II/BPL/LPL"/>
</dbReference>
<dbReference type="FunFam" id="3.40.50.800:FF:000001">
    <property type="entry name" value="Threonine--tRNA ligase"/>
    <property type="match status" value="1"/>
</dbReference>
<protein>
    <submittedName>
        <fullName evidence="3">Unannotated protein</fullName>
    </submittedName>
</protein>
<name>A0A6J6KN77_9ZZZZ</name>
<dbReference type="Gene3D" id="3.30.930.10">
    <property type="entry name" value="Bira Bifunctional Protein, Domain 2"/>
    <property type="match status" value="1"/>
</dbReference>
<dbReference type="InterPro" id="IPR004154">
    <property type="entry name" value="Anticodon-bd"/>
</dbReference>
<dbReference type="Gene3D" id="3.40.50.800">
    <property type="entry name" value="Anticodon-binding domain"/>
    <property type="match status" value="1"/>
</dbReference>
<evidence type="ECO:0000256" key="1">
    <source>
        <dbReference type="ARBA" id="ARBA00022917"/>
    </source>
</evidence>
<dbReference type="Pfam" id="PF03129">
    <property type="entry name" value="HGTP_anticodon"/>
    <property type="match status" value="1"/>
</dbReference>
<reference evidence="3" key="1">
    <citation type="submission" date="2020-05" db="EMBL/GenBank/DDBJ databases">
        <authorList>
            <person name="Chiriac C."/>
            <person name="Salcher M."/>
            <person name="Ghai R."/>
            <person name="Kavagutti S V."/>
        </authorList>
    </citation>
    <scope>NUCLEOTIDE SEQUENCE</scope>
</reference>
<evidence type="ECO:0000313" key="3">
    <source>
        <dbReference type="EMBL" id="CAB4649624.1"/>
    </source>
</evidence>
<dbReference type="EMBL" id="CAEZVY010000128">
    <property type="protein sequence ID" value="CAB4649624.1"/>
    <property type="molecule type" value="Genomic_DNA"/>
</dbReference>
<dbReference type="CDD" id="cd00860">
    <property type="entry name" value="ThrRS_anticodon"/>
    <property type="match status" value="1"/>
</dbReference>
<dbReference type="SUPFAM" id="SSF52954">
    <property type="entry name" value="Class II aaRS ABD-related"/>
    <property type="match status" value="1"/>
</dbReference>